<sequence>MIDRISISGYRSLRSIILRLGALNVVTGANGSGKSNLYRALRLLADAGDGRLVHSLASEGGFDSVRWAGPELITNEMIRGEVPIQGTVRKKPVSLRLGFTSQPFSYSLELGLPQPSQSMFDSDPEVKRECLWRGISMEAKTLCADRRQGNLRCRSAKGKWRDVELPLGTHDSMLSEYADPFAAPELIVMREILRSWRFYDTFRTDADAPARRASVGTFTPIMSSDGSDLAAALQTIREIGDARSLCRAVDDAFPGSQIHIRSSEFGMQLSLQQPGMLRELSAAELSDGTLRYLLLIAALLTPRPPELLVLNEPENSLHPDLIPSLASLITLASEQSQIIVVSHNNALVKELHSDEICVPIRLEKRLGETIIQNANALDQYGWNWPSR</sequence>
<dbReference type="FunFam" id="3.40.50.300:FF:002708">
    <property type="entry name" value="FeS assembly ATPase SufC"/>
    <property type="match status" value="1"/>
</dbReference>
<dbReference type="PIRSF" id="PIRSF029347">
    <property type="entry name" value="RecF"/>
    <property type="match status" value="1"/>
</dbReference>
<gene>
    <name evidence="2" type="ORF">CA13_03240</name>
</gene>
<dbReference type="EMBL" id="SJPJ01000001">
    <property type="protein sequence ID" value="TWT78927.1"/>
    <property type="molecule type" value="Genomic_DNA"/>
</dbReference>
<evidence type="ECO:0000313" key="3">
    <source>
        <dbReference type="Proteomes" id="UP000315010"/>
    </source>
</evidence>
<dbReference type="InterPro" id="IPR014555">
    <property type="entry name" value="RecF-like"/>
</dbReference>
<comment type="caution">
    <text evidence="2">The sequence shown here is derived from an EMBL/GenBank/DDBJ whole genome shotgun (WGS) entry which is preliminary data.</text>
</comment>
<dbReference type="GO" id="GO:0016887">
    <property type="term" value="F:ATP hydrolysis activity"/>
    <property type="evidence" value="ECO:0007669"/>
    <property type="project" value="InterPro"/>
</dbReference>
<dbReference type="GO" id="GO:0000731">
    <property type="term" value="P:DNA synthesis involved in DNA repair"/>
    <property type="evidence" value="ECO:0007669"/>
    <property type="project" value="TreeGrafter"/>
</dbReference>
<dbReference type="OrthoDB" id="9814775at2"/>
<accession>A0A5C5YWK6</accession>
<proteinExistence type="predicted"/>
<organism evidence="2 3">
    <name type="scientific">Novipirellula herctigrandis</name>
    <dbReference type="NCBI Taxonomy" id="2527986"/>
    <lineage>
        <taxon>Bacteria</taxon>
        <taxon>Pseudomonadati</taxon>
        <taxon>Planctomycetota</taxon>
        <taxon>Planctomycetia</taxon>
        <taxon>Pirellulales</taxon>
        <taxon>Pirellulaceae</taxon>
        <taxon>Novipirellula</taxon>
    </lineage>
</organism>
<dbReference type="Pfam" id="PF13304">
    <property type="entry name" value="AAA_21"/>
    <property type="match status" value="1"/>
</dbReference>
<feature type="domain" description="ATPase AAA-type core" evidence="1">
    <location>
        <begin position="23"/>
        <end position="348"/>
    </location>
</feature>
<name>A0A5C5YWK6_9BACT</name>
<dbReference type="GO" id="GO:0006302">
    <property type="term" value="P:double-strand break repair"/>
    <property type="evidence" value="ECO:0007669"/>
    <property type="project" value="TreeGrafter"/>
</dbReference>
<evidence type="ECO:0000259" key="1">
    <source>
        <dbReference type="Pfam" id="PF13304"/>
    </source>
</evidence>
<evidence type="ECO:0000313" key="2">
    <source>
        <dbReference type="EMBL" id="TWT78927.1"/>
    </source>
</evidence>
<dbReference type="FunFam" id="3.40.50.300:FF:002534">
    <property type="entry name" value="Putative RecF protein"/>
    <property type="match status" value="1"/>
</dbReference>
<protein>
    <recommendedName>
        <fullName evidence="1">ATPase AAA-type core domain-containing protein</fullName>
    </recommendedName>
</protein>
<dbReference type="PANTHER" id="PTHR32182">
    <property type="entry name" value="DNA REPLICATION AND REPAIR PROTEIN RECF"/>
    <property type="match status" value="1"/>
</dbReference>
<dbReference type="Proteomes" id="UP000315010">
    <property type="component" value="Unassembled WGS sequence"/>
</dbReference>
<dbReference type="GO" id="GO:0005524">
    <property type="term" value="F:ATP binding"/>
    <property type="evidence" value="ECO:0007669"/>
    <property type="project" value="InterPro"/>
</dbReference>
<dbReference type="InterPro" id="IPR003959">
    <property type="entry name" value="ATPase_AAA_core"/>
</dbReference>
<keyword evidence="3" id="KW-1185">Reference proteome</keyword>
<dbReference type="SUPFAM" id="SSF52540">
    <property type="entry name" value="P-loop containing nucleoside triphosphate hydrolases"/>
    <property type="match status" value="1"/>
</dbReference>
<dbReference type="InterPro" id="IPR027417">
    <property type="entry name" value="P-loop_NTPase"/>
</dbReference>
<dbReference type="PANTHER" id="PTHR32182:SF25">
    <property type="entry name" value="SLR1056 PROTEIN"/>
    <property type="match status" value="1"/>
</dbReference>
<dbReference type="AlphaFoldDB" id="A0A5C5YWK6"/>
<dbReference type="RefSeq" id="WP_146394092.1">
    <property type="nucleotide sequence ID" value="NZ_SJPJ01000001.1"/>
</dbReference>
<dbReference type="Gene3D" id="3.40.50.300">
    <property type="entry name" value="P-loop containing nucleotide triphosphate hydrolases"/>
    <property type="match status" value="2"/>
</dbReference>
<reference evidence="2 3" key="1">
    <citation type="submission" date="2019-02" db="EMBL/GenBank/DDBJ databases">
        <title>Deep-cultivation of Planctomycetes and their phenomic and genomic characterization uncovers novel biology.</title>
        <authorList>
            <person name="Wiegand S."/>
            <person name="Jogler M."/>
            <person name="Boedeker C."/>
            <person name="Pinto D."/>
            <person name="Vollmers J."/>
            <person name="Rivas-Marin E."/>
            <person name="Kohn T."/>
            <person name="Peeters S.H."/>
            <person name="Heuer A."/>
            <person name="Rast P."/>
            <person name="Oberbeckmann S."/>
            <person name="Bunk B."/>
            <person name="Jeske O."/>
            <person name="Meyerdierks A."/>
            <person name="Storesund J.E."/>
            <person name="Kallscheuer N."/>
            <person name="Luecker S."/>
            <person name="Lage O.M."/>
            <person name="Pohl T."/>
            <person name="Merkel B.J."/>
            <person name="Hornburger P."/>
            <person name="Mueller R.-W."/>
            <person name="Bruemmer F."/>
            <person name="Labrenz M."/>
            <person name="Spormann A.M."/>
            <person name="Op Den Camp H."/>
            <person name="Overmann J."/>
            <person name="Amann R."/>
            <person name="Jetten M.S.M."/>
            <person name="Mascher T."/>
            <person name="Medema M.H."/>
            <person name="Devos D.P."/>
            <person name="Kaster A.-K."/>
            <person name="Ovreas L."/>
            <person name="Rohde M."/>
            <person name="Galperin M.Y."/>
            <person name="Jogler C."/>
        </authorList>
    </citation>
    <scope>NUCLEOTIDE SEQUENCE [LARGE SCALE GENOMIC DNA]</scope>
    <source>
        <strain evidence="2 3">CA13</strain>
    </source>
</reference>